<dbReference type="InterPro" id="IPR038475">
    <property type="entry name" value="RecG_C_sf"/>
</dbReference>
<protein>
    <submittedName>
        <fullName evidence="2">MloB</fullName>
    </submittedName>
</protein>
<organism evidence="2 3">
    <name type="scientific">Acidithiobacillus ferrooxidans</name>
    <name type="common">Thiobacillus ferrooxidans</name>
    <dbReference type="NCBI Taxonomy" id="920"/>
    <lineage>
        <taxon>Bacteria</taxon>
        <taxon>Pseudomonadati</taxon>
        <taxon>Pseudomonadota</taxon>
        <taxon>Acidithiobacillia</taxon>
        <taxon>Acidithiobacillales</taxon>
        <taxon>Acidithiobacillaceae</taxon>
        <taxon>Acidithiobacillus</taxon>
    </lineage>
</organism>
<evidence type="ECO:0000313" key="3">
    <source>
        <dbReference type="Proteomes" id="UP000078302"/>
    </source>
</evidence>
<comment type="caution">
    <text evidence="2">The sequence shown here is derived from an EMBL/GenBank/DDBJ whole genome shotgun (WGS) entry which is preliminary data.</text>
</comment>
<dbReference type="Gene3D" id="3.30.565.60">
    <property type="match status" value="1"/>
</dbReference>
<dbReference type="Proteomes" id="UP000078302">
    <property type="component" value="Unassembled WGS sequence"/>
</dbReference>
<evidence type="ECO:0000259" key="1">
    <source>
        <dbReference type="Pfam" id="PF04326"/>
    </source>
</evidence>
<evidence type="ECO:0000313" key="2">
    <source>
        <dbReference type="EMBL" id="OAP92881.1"/>
    </source>
</evidence>
<dbReference type="AlphaFoldDB" id="A0A179BP37"/>
<name>A0A179BP37_ACIFR</name>
<dbReference type="Pfam" id="PF04326">
    <property type="entry name" value="SLFN_AlbA_2"/>
    <property type="match status" value="1"/>
</dbReference>
<dbReference type="Gene3D" id="3.30.950.30">
    <property type="entry name" value="Schlafen, AAA domain"/>
    <property type="match status" value="1"/>
</dbReference>
<sequence length="484" mass="53739">MSEQRTLALIDDLLQRPAETSWVEFKENNADAQLIGKLISALSNAARLADQPFAYVLWGVRDGDHAAVGTTFMPSSQLQQGQPLDLWLAQRLQPAIAFNFELVDYHGIRLVMLEIPAAASSPVEFERQAFVRIGSATPRLSDHPERLKALWAKLQSYAWETGIAAQFLSGDEVLARLDYAAYFDLTGQPLPDNRQGIFDKLIADHLVQADVGGQWNIANLGAILFAKRLGDFSPSIARKAIRFVAYGGLSRADTVTHRQDGQKGYAIGFTGLVDFIDGLMPRNEFIGKAFREERPLYPAIAIRELVANALIHQDMTITGAGPLVEMFSDRLEITNPGQPLVQPERFLDFPPRSRNEALASLMRRMRLCEEQGTGIDKVFVAVELHQLPPPDFRVEGDAVRAVLYAPRRFADMTPQERVRACYQHAALKYVTGQRMKNASLSERLGIDSQNAAQASVVIRQALKAGLIRPADPAHPRAGYVPFWA</sequence>
<reference evidence="2 3" key="1">
    <citation type="submission" date="2016-04" db="EMBL/GenBank/DDBJ databases">
        <title>Acidithiobacillus ferrooxidans genome sequencing and assembly.</title>
        <authorList>
            <person name="Zhou Z."/>
        </authorList>
    </citation>
    <scope>NUCLEOTIDE SEQUENCE [LARGE SCALE GENOMIC DNA]</scope>
    <source>
        <strain evidence="2 3">BY0502</strain>
    </source>
</reference>
<gene>
    <name evidence="2" type="ORF">A4H96_02685</name>
</gene>
<keyword evidence="3" id="KW-1185">Reference proteome</keyword>
<feature type="domain" description="Schlafen AlbA-2" evidence="1">
    <location>
        <begin position="19"/>
        <end position="137"/>
    </location>
</feature>
<dbReference type="InterPro" id="IPR038461">
    <property type="entry name" value="Schlafen_AlbA_2_dom_sf"/>
</dbReference>
<dbReference type="PANTHER" id="PTHR30595">
    <property type="entry name" value="GLPR-RELATED TRANSCRIPTIONAL REPRESSOR"/>
    <property type="match status" value="1"/>
</dbReference>
<dbReference type="EMBL" id="LVXZ01000024">
    <property type="protein sequence ID" value="OAP92881.1"/>
    <property type="molecule type" value="Genomic_DNA"/>
</dbReference>
<dbReference type="Pfam" id="PF13749">
    <property type="entry name" value="HATPase_c_4"/>
    <property type="match status" value="1"/>
</dbReference>
<proteinExistence type="predicted"/>
<accession>A0A179BP37</accession>
<dbReference type="InterPro" id="IPR007421">
    <property type="entry name" value="Schlafen_AlbA_2_dom"/>
</dbReference>
<dbReference type="PANTHER" id="PTHR30595:SF6">
    <property type="entry name" value="SCHLAFEN ALBA-2 DOMAIN-CONTAINING PROTEIN"/>
    <property type="match status" value="1"/>
</dbReference>
<dbReference type="RefSeq" id="WP_064218163.1">
    <property type="nucleotide sequence ID" value="NZ_LVXZ01000024.1"/>
</dbReference>
<dbReference type="OrthoDB" id="9805115at2"/>